<comment type="caution">
    <text evidence="1">The sequence shown here is derived from an EMBL/GenBank/DDBJ whole genome shotgun (WGS) entry which is preliminary data.</text>
</comment>
<proteinExistence type="predicted"/>
<sequence length="56" mass="6670">MKLTVKLNNLIIERTPLLFNLFRCLYIKNMCGKSCVLKKNVRLLCNLRETPLDFHF</sequence>
<accession>A0ABP2KT04</accession>
<dbReference type="Proteomes" id="UP000010321">
    <property type="component" value="Unassembled WGS sequence"/>
</dbReference>
<protein>
    <submittedName>
        <fullName evidence="1">Conserved domain protein</fullName>
    </submittedName>
</protein>
<reference evidence="1 2" key="1">
    <citation type="submission" date="2011-02" db="EMBL/GenBank/DDBJ databases">
        <authorList>
            <person name="Weinstock G."/>
            <person name="Sodergren E."/>
            <person name="Clifton S."/>
            <person name="Fulton L."/>
            <person name="Fulton B."/>
            <person name="Courtney L."/>
            <person name="Fronick C."/>
            <person name="Harrison M."/>
            <person name="Strong C."/>
            <person name="Farmer C."/>
            <person name="Delahaunty K."/>
            <person name="Markovic C."/>
            <person name="Hall O."/>
            <person name="Minx P."/>
            <person name="Tomlinson C."/>
            <person name="Mitreva M."/>
            <person name="Hou S."/>
            <person name="Chen J."/>
            <person name="Wollam A."/>
            <person name="Pepin K.H."/>
            <person name="Johnson M."/>
            <person name="Bhonagiri V."/>
            <person name="Zhang X."/>
            <person name="Suruliraj S."/>
            <person name="Warren W."/>
            <person name="Chinwalla A."/>
            <person name="Mardis E.R."/>
            <person name="Wilson R.K."/>
        </authorList>
    </citation>
    <scope>NUCLEOTIDE SEQUENCE [LARGE SCALE GENOMIC DNA]</scope>
    <source>
        <strain evidence="1 2">YIT 12056</strain>
    </source>
</reference>
<dbReference type="EMBL" id="AFBM01000010">
    <property type="protein sequence ID" value="EGF52743.1"/>
    <property type="molecule type" value="Genomic_DNA"/>
</dbReference>
<gene>
    <name evidence="1" type="ORF">HMPREF9445_01069</name>
</gene>
<name>A0ABP2KT04_9BACE</name>
<organism evidence="1 2">
    <name type="scientific">Bacteroides clarus YIT 12056</name>
    <dbReference type="NCBI Taxonomy" id="762984"/>
    <lineage>
        <taxon>Bacteria</taxon>
        <taxon>Pseudomonadati</taxon>
        <taxon>Bacteroidota</taxon>
        <taxon>Bacteroidia</taxon>
        <taxon>Bacteroidales</taxon>
        <taxon>Bacteroidaceae</taxon>
        <taxon>Bacteroides</taxon>
    </lineage>
</organism>
<evidence type="ECO:0000313" key="1">
    <source>
        <dbReference type="EMBL" id="EGF52743.1"/>
    </source>
</evidence>
<evidence type="ECO:0000313" key="2">
    <source>
        <dbReference type="Proteomes" id="UP000010321"/>
    </source>
</evidence>
<keyword evidence="2" id="KW-1185">Reference proteome</keyword>